<organism evidence="1">
    <name type="scientific">uncultured Desulfobacterium sp</name>
    <dbReference type="NCBI Taxonomy" id="201089"/>
    <lineage>
        <taxon>Bacteria</taxon>
        <taxon>Pseudomonadati</taxon>
        <taxon>Thermodesulfobacteriota</taxon>
        <taxon>Desulfobacteria</taxon>
        <taxon>Desulfobacterales</taxon>
        <taxon>Desulfobacteriaceae</taxon>
        <taxon>Desulfobacterium</taxon>
        <taxon>environmental samples</taxon>
    </lineage>
</organism>
<gene>
    <name evidence="1" type="ORF">N47_A10390</name>
</gene>
<dbReference type="AlphaFoldDB" id="E1Y8W6"/>
<name>E1Y8W6_9BACT</name>
<sequence length="82" mass="9719">MTPPGDDLSIRCPKLGHQIFFSYCLHENNKLPCFKILDCWHTYFQAEKYLKDTLTQSDWEAAFETPRKPKILRVCHNIIVTY</sequence>
<proteinExistence type="predicted"/>
<accession>E1Y8W6</accession>
<protein>
    <submittedName>
        <fullName evidence="1">Uncharacterized protein</fullName>
    </submittedName>
</protein>
<dbReference type="EMBL" id="FR695864">
    <property type="protein sequence ID" value="CBX27010.1"/>
    <property type="molecule type" value="Genomic_DNA"/>
</dbReference>
<evidence type="ECO:0000313" key="1">
    <source>
        <dbReference type="EMBL" id="CBX27010.1"/>
    </source>
</evidence>
<reference evidence="1" key="1">
    <citation type="journal article" date="2011" name="Environ. Microbiol.">
        <title>Genomic insights into the metabolic potential of the polycyclic aromatic hydrocarbon degrading sulfate-reducing Deltaproteobacterium N47.</title>
        <authorList>
            <person name="Bergmann F."/>
            <person name="Selesi D."/>
            <person name="Weinmaier T."/>
            <person name="Tischler P."/>
            <person name="Rattei T."/>
            <person name="Meckenstock R.U."/>
        </authorList>
    </citation>
    <scope>NUCLEOTIDE SEQUENCE</scope>
</reference>